<feature type="region of interest" description="Disordered" evidence="9">
    <location>
        <begin position="1077"/>
        <end position="1114"/>
    </location>
</feature>
<dbReference type="InterPro" id="IPR013083">
    <property type="entry name" value="Znf_RING/FYVE/PHD"/>
</dbReference>
<dbReference type="OrthoDB" id="1870062at2759"/>
<reference evidence="13" key="3">
    <citation type="submission" date="2025-09" db="UniProtKB">
        <authorList>
            <consortium name="Ensembl"/>
        </authorList>
    </citation>
    <scope>IDENTIFICATION</scope>
</reference>
<evidence type="ECO:0000313" key="13">
    <source>
        <dbReference type="Ensembl" id="ENSSFOP00015016057.2"/>
    </source>
</evidence>
<feature type="coiled-coil region" evidence="8">
    <location>
        <begin position="206"/>
        <end position="240"/>
    </location>
</feature>
<dbReference type="InterPro" id="IPR011011">
    <property type="entry name" value="Znf_FYVE_PHD"/>
</dbReference>
<feature type="compositionally biased region" description="Polar residues" evidence="9">
    <location>
        <begin position="666"/>
        <end position="675"/>
    </location>
</feature>
<protein>
    <recommendedName>
        <fullName evidence="15">Transcription intermediary factor 1-alpha-like</fullName>
    </recommendedName>
</protein>
<dbReference type="Pfam" id="PF00643">
    <property type="entry name" value="zf-B_box"/>
    <property type="match status" value="1"/>
</dbReference>
<dbReference type="InterPro" id="IPR036427">
    <property type="entry name" value="Bromodomain-like_sf"/>
</dbReference>
<dbReference type="SMART" id="SM00249">
    <property type="entry name" value="PHD"/>
    <property type="match status" value="1"/>
</dbReference>
<evidence type="ECO:0000259" key="11">
    <source>
        <dbReference type="PROSITE" id="PS50089"/>
    </source>
</evidence>
<feature type="region of interest" description="Disordered" evidence="9">
    <location>
        <begin position="1"/>
        <end position="31"/>
    </location>
</feature>
<dbReference type="GeneTree" id="ENSGT00940000156361"/>
<dbReference type="InterPro" id="IPR001841">
    <property type="entry name" value="Znf_RING"/>
</dbReference>
<dbReference type="Proteomes" id="UP000694397">
    <property type="component" value="Chromosome 18"/>
</dbReference>
<evidence type="ECO:0000256" key="7">
    <source>
        <dbReference type="PROSITE-ProRule" id="PRU00024"/>
    </source>
</evidence>
<name>A0A8C9V1V7_SCLFO</name>
<feature type="region of interest" description="Disordered" evidence="9">
    <location>
        <begin position="707"/>
        <end position="816"/>
    </location>
</feature>
<dbReference type="PROSITE" id="PS50089">
    <property type="entry name" value="ZF_RING_2"/>
    <property type="match status" value="1"/>
</dbReference>
<dbReference type="SUPFAM" id="SSF57903">
    <property type="entry name" value="FYVE/PHD zinc finger"/>
    <property type="match status" value="1"/>
</dbReference>
<feature type="compositionally biased region" description="Basic and acidic residues" evidence="9">
    <location>
        <begin position="653"/>
        <end position="664"/>
    </location>
</feature>
<keyword evidence="4" id="KW-0862">Zinc</keyword>
<evidence type="ECO:0000256" key="5">
    <source>
        <dbReference type="ARBA" id="ARBA00023117"/>
    </source>
</evidence>
<dbReference type="InterPro" id="IPR001965">
    <property type="entry name" value="Znf_PHD"/>
</dbReference>
<feature type="compositionally biased region" description="Basic and acidic residues" evidence="9">
    <location>
        <begin position="1"/>
        <end position="17"/>
    </location>
</feature>
<evidence type="ECO:0000256" key="8">
    <source>
        <dbReference type="SAM" id="Coils"/>
    </source>
</evidence>
<dbReference type="Gene3D" id="3.30.160.60">
    <property type="entry name" value="Classic Zinc Finger"/>
    <property type="match status" value="1"/>
</dbReference>
<dbReference type="Ensembl" id="ENSSFOT00015016243.2">
    <property type="protein sequence ID" value="ENSSFOP00015016057.2"/>
    <property type="gene ID" value="ENSSFOG00015010364.2"/>
</dbReference>
<evidence type="ECO:0000256" key="3">
    <source>
        <dbReference type="ARBA" id="ARBA00022771"/>
    </source>
</evidence>
<dbReference type="Gene3D" id="1.20.920.10">
    <property type="entry name" value="Bromodomain-like"/>
    <property type="match status" value="1"/>
</dbReference>
<keyword evidence="2" id="KW-0479">Metal-binding</keyword>
<dbReference type="InterPro" id="IPR019787">
    <property type="entry name" value="Znf_PHD-finger"/>
</dbReference>
<evidence type="ECO:0008006" key="15">
    <source>
        <dbReference type="Google" id="ProtNLM"/>
    </source>
</evidence>
<reference evidence="13" key="2">
    <citation type="submission" date="2025-08" db="UniProtKB">
        <authorList>
            <consortium name="Ensembl"/>
        </authorList>
    </citation>
    <scope>IDENTIFICATION</scope>
</reference>
<evidence type="ECO:0000256" key="1">
    <source>
        <dbReference type="ARBA" id="ARBA00004123"/>
    </source>
</evidence>
<organism evidence="13 14">
    <name type="scientific">Scleropages formosus</name>
    <name type="common">Asian bonytongue</name>
    <name type="synonym">Osteoglossum formosum</name>
    <dbReference type="NCBI Taxonomy" id="113540"/>
    <lineage>
        <taxon>Eukaryota</taxon>
        <taxon>Metazoa</taxon>
        <taxon>Chordata</taxon>
        <taxon>Craniata</taxon>
        <taxon>Vertebrata</taxon>
        <taxon>Euteleostomi</taxon>
        <taxon>Actinopterygii</taxon>
        <taxon>Neopterygii</taxon>
        <taxon>Teleostei</taxon>
        <taxon>Osteoglossocephala</taxon>
        <taxon>Osteoglossomorpha</taxon>
        <taxon>Osteoglossiformes</taxon>
        <taxon>Osteoglossidae</taxon>
        <taxon>Scleropages</taxon>
    </lineage>
</organism>
<dbReference type="CDD" id="cd19775">
    <property type="entry name" value="Bbox2_TIF1_C-VI"/>
    <property type="match status" value="1"/>
</dbReference>
<keyword evidence="8" id="KW-0175">Coiled coil</keyword>
<keyword evidence="14" id="KW-1185">Reference proteome</keyword>
<dbReference type="InterPro" id="IPR003649">
    <property type="entry name" value="Bbox_C"/>
</dbReference>
<keyword evidence="5" id="KW-0103">Bromodomain</keyword>
<evidence type="ECO:0000256" key="6">
    <source>
        <dbReference type="ARBA" id="ARBA00023242"/>
    </source>
</evidence>
<feature type="domain" description="B box-type" evidence="12">
    <location>
        <begin position="111"/>
        <end position="157"/>
    </location>
</feature>
<dbReference type="InterPro" id="IPR000315">
    <property type="entry name" value="Znf_B-box"/>
</dbReference>
<keyword evidence="6" id="KW-0539">Nucleus</keyword>
<accession>A0A8C9V1V7</accession>
<feature type="domain" description="B box-type" evidence="12">
    <location>
        <begin position="164"/>
        <end position="211"/>
    </location>
</feature>
<evidence type="ECO:0000256" key="9">
    <source>
        <dbReference type="SAM" id="MobiDB-lite"/>
    </source>
</evidence>
<evidence type="ECO:0000256" key="4">
    <source>
        <dbReference type="ARBA" id="ARBA00022833"/>
    </source>
</evidence>
<reference evidence="13 14" key="1">
    <citation type="submission" date="2019-04" db="EMBL/GenBank/DDBJ databases">
        <authorList>
            <consortium name="Wellcome Sanger Institute Data Sharing"/>
        </authorList>
    </citation>
    <scope>NUCLEOTIDE SEQUENCE [LARGE SCALE GENOMIC DNA]</scope>
</reference>
<dbReference type="GO" id="GO:0008270">
    <property type="term" value="F:zinc ion binding"/>
    <property type="evidence" value="ECO:0007669"/>
    <property type="project" value="UniProtKB-KW"/>
</dbReference>
<dbReference type="PANTHER" id="PTHR45915:SF6">
    <property type="entry name" value="E3 UBIQUITIN-PROTEIN LIGASE TRIM33"/>
    <property type="match status" value="1"/>
</dbReference>
<dbReference type="PROSITE" id="PS50119">
    <property type="entry name" value="ZF_BBOX"/>
    <property type="match status" value="2"/>
</dbReference>
<dbReference type="Gene3D" id="3.30.40.10">
    <property type="entry name" value="Zinc/RING finger domain, C3HC4 (zinc finger)"/>
    <property type="match status" value="2"/>
</dbReference>
<dbReference type="PANTHER" id="PTHR45915">
    <property type="entry name" value="TRANSCRIPTION INTERMEDIARY FACTOR"/>
    <property type="match status" value="1"/>
</dbReference>
<dbReference type="PROSITE" id="PS50016">
    <property type="entry name" value="ZF_PHD_2"/>
    <property type="match status" value="1"/>
</dbReference>
<evidence type="ECO:0000259" key="10">
    <source>
        <dbReference type="PROSITE" id="PS50016"/>
    </source>
</evidence>
<sequence length="1114" mass="123503">MWTQDGRPEEVQARDGGSRSSQEDPSTCPASPAAPVSFGDCGACGAALRPETSPQLLPCLHSLCRACTFPPACPAAGEGTRECPLCKRSYALLEVTDNPFLKYSASSSGTQEVSKCSGCEEFAISGWCVQCGEALCSVCVSAHQRVRVTRDHTVLPQKLPTNTTPTLFCRTHKEEPVKLFCKSCNQLTCRDCQLTFHRNHSYQFLHEALTSQREQIESLLARLRQQKNMVKESLLDLNGRLLDLTVMKSRLKDELQETLVRMRYVLMKRSVKLFKDVQDLCGREAERVTERQAILRRLRERQEHVLSFTEKALATGNHFALLSSKRQIQFQLEDILSQNVFPAASVMDLKFHFDQDLCNRITRFGKIITEEVPFARSDAHINPNQTLDRPFQTQGHNVSKPLGSRNYTSISVAFPPSPTQCQADPSQITPISVCSVPTSFQQPPFTSSYANVTFHPSSALPATPHFIQSSPSSHVSPGPPLRSFQYHTRPYRAKNCKTWSFHNYQPKKPRLALRPVCPVLPDGLQFVESQPSAASPLIILKSVSSPVRLYPVTPPPIVIALDPPTTSILDGNTETITTCAVQAITQTLSTQVHNAVPTEPWHLDLAIESVKSLSDISLRREEQPLKSPSGFLPVKALADSPCERAAAAGCGRKLDRDRQTHAAENEPTSTVTETENVFPAEVPDTEAIVPERLQVQEHVTMSANGAVSTIGPTMQRAQSQPCTEQDSISQTDSNDPHDITTRNTDSKKSNEKELPHDGLPVLVAGQTPEAKTTKMPISIEKLLERPENTTSQVSSDEDEKRSVYKPSMSVSSTEGASFNGNMFPRVSVLQLPISLPTPGQPLPQFRLLPGSTKHKVFLEVIDGDHQSASVNSTEPNLSGTSQPLDLPVSHRVTRTNCAVCRTPGQLQLCARCGRGFHRDCHIPPLSSTSCSEWKCLLCQDLSEDEDPYSTERERRPSLSLPDQKKCEYLLLALMCNPHSTVLFHTVKLSSHYIDSNLIRGRLLRKQSPSYRTPSEFVSDIWVLLDTLLEISEETKMVAKLQRFFQKELSKTFGKSLHPSLLKCPVSRFVGSTDDEEMEASRKRVKSKEESVQFSPDVPVKKHCQDGGSGTGSNN</sequence>
<dbReference type="AlphaFoldDB" id="A0A8C9V1V7"/>
<dbReference type="CDD" id="cd15541">
    <property type="entry name" value="PHD_TIF1_like"/>
    <property type="match status" value="1"/>
</dbReference>
<feature type="compositionally biased region" description="Basic and acidic residues" evidence="9">
    <location>
        <begin position="1078"/>
        <end position="1090"/>
    </location>
</feature>
<proteinExistence type="predicted"/>
<feature type="compositionally biased region" description="Polar residues" evidence="9">
    <location>
        <begin position="18"/>
        <end position="29"/>
    </location>
</feature>
<feature type="domain" description="RING-type" evidence="11">
    <location>
        <begin position="41"/>
        <end position="87"/>
    </location>
</feature>
<dbReference type="SUPFAM" id="SSF57850">
    <property type="entry name" value="RING/U-box"/>
    <property type="match status" value="1"/>
</dbReference>
<feature type="compositionally biased region" description="Polar residues" evidence="9">
    <location>
        <begin position="707"/>
        <end position="733"/>
    </location>
</feature>
<comment type="subcellular location">
    <subcellularLocation>
        <location evidence="1">Nucleus</location>
    </subcellularLocation>
</comment>
<evidence type="ECO:0000313" key="14">
    <source>
        <dbReference type="Proteomes" id="UP000694397"/>
    </source>
</evidence>
<gene>
    <name evidence="13" type="primary">trim33l</name>
</gene>
<evidence type="ECO:0000256" key="2">
    <source>
        <dbReference type="ARBA" id="ARBA00022723"/>
    </source>
</evidence>
<feature type="region of interest" description="Disordered" evidence="9">
    <location>
        <begin position="653"/>
        <end position="676"/>
    </location>
</feature>
<feature type="compositionally biased region" description="Basic and acidic residues" evidence="9">
    <location>
        <begin position="734"/>
        <end position="756"/>
    </location>
</feature>
<dbReference type="GO" id="GO:0005634">
    <property type="term" value="C:nucleus"/>
    <property type="evidence" value="ECO:0007669"/>
    <property type="project" value="UniProtKB-SubCell"/>
</dbReference>
<dbReference type="GO" id="GO:0000785">
    <property type="term" value="C:chromatin"/>
    <property type="evidence" value="ECO:0007669"/>
    <property type="project" value="TreeGrafter"/>
</dbReference>
<dbReference type="SMART" id="SM00184">
    <property type="entry name" value="RING"/>
    <property type="match status" value="2"/>
</dbReference>
<dbReference type="SMART" id="SM00336">
    <property type="entry name" value="BBOX"/>
    <property type="match status" value="2"/>
</dbReference>
<keyword evidence="3 7" id="KW-0863">Zinc-finger</keyword>
<dbReference type="SUPFAM" id="SSF57845">
    <property type="entry name" value="B-box zinc-binding domain"/>
    <property type="match status" value="1"/>
</dbReference>
<dbReference type="SMART" id="SM00502">
    <property type="entry name" value="BBC"/>
    <property type="match status" value="1"/>
</dbReference>
<feature type="domain" description="PHD-type" evidence="10">
    <location>
        <begin position="894"/>
        <end position="941"/>
    </location>
</feature>
<evidence type="ECO:0000259" key="12">
    <source>
        <dbReference type="PROSITE" id="PS50119"/>
    </source>
</evidence>